<dbReference type="GO" id="GO:0016757">
    <property type="term" value="F:glycosyltransferase activity"/>
    <property type="evidence" value="ECO:0007669"/>
    <property type="project" value="UniProtKB-ARBA"/>
</dbReference>
<evidence type="ECO:0000313" key="3">
    <source>
        <dbReference type="Proteomes" id="UP000020218"/>
    </source>
</evidence>
<dbReference type="InterPro" id="IPR028098">
    <property type="entry name" value="Glyco_trans_4-like_N"/>
</dbReference>
<dbReference type="SUPFAM" id="SSF53756">
    <property type="entry name" value="UDP-Glycosyltransferase/glycogen phosphorylase"/>
    <property type="match status" value="1"/>
</dbReference>
<reference evidence="2" key="1">
    <citation type="submission" date="2014-02" db="EMBL/GenBank/DDBJ databases">
        <title>Expanding our view of genomic diversity in Candidatus Accumulibacter clades.</title>
        <authorList>
            <person name="Skennerton C.T."/>
            <person name="Barr J.J."/>
            <person name="Slater F.R."/>
            <person name="Bond P.L."/>
            <person name="Tyson G.W."/>
        </authorList>
    </citation>
    <scope>NUCLEOTIDE SEQUENCE [LARGE SCALE GENOMIC DNA]</scope>
</reference>
<gene>
    <name evidence="2" type="ORF">AW08_01393</name>
</gene>
<comment type="caution">
    <text evidence="2">The sequence shown here is derived from an EMBL/GenBank/DDBJ whole genome shotgun (WGS) entry which is preliminary data.</text>
</comment>
<proteinExistence type="predicted"/>
<dbReference type="PATRIC" id="fig|1454001.3.peg.1445"/>
<evidence type="ECO:0000313" key="2">
    <source>
        <dbReference type="EMBL" id="EXI68175.1"/>
    </source>
</evidence>
<keyword evidence="3" id="KW-1185">Reference proteome</keyword>
<name>A0A011NUC3_9PROT</name>
<protein>
    <recommendedName>
        <fullName evidence="1">Glycosyltransferase subfamily 4-like N-terminal domain-containing protein</fullName>
    </recommendedName>
</protein>
<dbReference type="Pfam" id="PF13579">
    <property type="entry name" value="Glyco_trans_4_4"/>
    <property type="match status" value="1"/>
</dbReference>
<organism evidence="2 3">
    <name type="scientific">Candidatus Accumulibacter adjunctus</name>
    <dbReference type="NCBI Taxonomy" id="1454001"/>
    <lineage>
        <taxon>Bacteria</taxon>
        <taxon>Pseudomonadati</taxon>
        <taxon>Pseudomonadota</taxon>
        <taxon>Betaproteobacteria</taxon>
        <taxon>Candidatus Accumulibacter</taxon>
    </lineage>
</organism>
<sequence>MKRVLMIAYHFPPLAGSSGIQRTLRFVQHLPGYGWQPLVVTADPRAYERTSDDLLQEIPEGTVVHRAFALDTSRHLALHGRHLAWMARPDRWVSWRFDAVRTGLRMIRDYQPDVIWSTYPIATAHLIAAQLHRRTGVPWLADFRDPMAQPGYPANPRTRQSFIDIESTAVREARFSTFTTPGAAREYRRRYPEAAARILVLENGYDEESFPPTAHTAQAPEPLHPGQLTLLHSGLVYPMERDPTQLLRALQSLKDSGKLPPGQLRLRFRAAVHDSMLARLAREHQVEDWIECLPAVGYRAAIAEMLRADGLLVLQAACCNEQIPAKIYEYLRAGRPILALTDAAGDTAATLRAAGVEHLAPLDSAEAIATQLMAFVTALRQAKAAPPSPAVVRQASRRERTAELVRLLEACRDGGA</sequence>
<accession>A0A011NUC3</accession>
<dbReference type="Proteomes" id="UP000020218">
    <property type="component" value="Unassembled WGS sequence"/>
</dbReference>
<dbReference type="Gene3D" id="3.40.50.2000">
    <property type="entry name" value="Glycogen Phosphorylase B"/>
    <property type="match status" value="2"/>
</dbReference>
<dbReference type="EMBL" id="JFAX01000006">
    <property type="protein sequence ID" value="EXI68175.1"/>
    <property type="molecule type" value="Genomic_DNA"/>
</dbReference>
<evidence type="ECO:0000259" key="1">
    <source>
        <dbReference type="Pfam" id="PF13579"/>
    </source>
</evidence>
<dbReference type="STRING" id="1454001.AW08_01393"/>
<dbReference type="AlphaFoldDB" id="A0A011NUC3"/>
<feature type="domain" description="Glycosyltransferase subfamily 4-like N-terminal" evidence="1">
    <location>
        <begin position="21"/>
        <end position="204"/>
    </location>
</feature>